<reference evidence="2" key="1">
    <citation type="submission" date="2020-03" db="EMBL/GenBank/DDBJ databases">
        <title>The deep terrestrial virosphere.</title>
        <authorList>
            <person name="Holmfeldt K."/>
            <person name="Nilsson E."/>
            <person name="Simone D."/>
            <person name="Lopez-Fernandez M."/>
            <person name="Wu X."/>
            <person name="de Brujin I."/>
            <person name="Lundin D."/>
            <person name="Andersson A."/>
            <person name="Bertilsson S."/>
            <person name="Dopson M."/>
        </authorList>
    </citation>
    <scope>NUCLEOTIDE SEQUENCE</scope>
    <source>
        <strain evidence="2">MM171A00766</strain>
        <strain evidence="3">MM171B00553</strain>
    </source>
</reference>
<evidence type="ECO:0000313" key="2">
    <source>
        <dbReference type="EMBL" id="QJA99956.1"/>
    </source>
</evidence>
<protein>
    <submittedName>
        <fullName evidence="2">Uncharacterized protein</fullName>
    </submittedName>
</protein>
<gene>
    <name evidence="2" type="ORF">MM171A00766_0019</name>
    <name evidence="3" type="ORF">MM171B00553_0016</name>
</gene>
<keyword evidence="1" id="KW-0812">Transmembrane</keyword>
<keyword evidence="1" id="KW-0472">Membrane</keyword>
<proteinExistence type="predicted"/>
<name>A0A6M3LX50_9ZZZZ</name>
<dbReference type="EMBL" id="MT143675">
    <property type="protein sequence ID" value="QJA99956.1"/>
    <property type="molecule type" value="Genomic_DNA"/>
</dbReference>
<sequence length="71" mass="8409">MKEAEHLELACNLLKFACIFIVILFFLLAYLFVQIENQKDSNIRVKHGIIYRVTLYNKVLTAEEVQEMFKN</sequence>
<dbReference type="EMBL" id="MT143860">
    <property type="protein sequence ID" value="QJB03769.1"/>
    <property type="molecule type" value="Genomic_DNA"/>
</dbReference>
<evidence type="ECO:0000256" key="1">
    <source>
        <dbReference type="SAM" id="Phobius"/>
    </source>
</evidence>
<dbReference type="AlphaFoldDB" id="A0A6M3LX50"/>
<accession>A0A6M3LX50</accession>
<feature type="transmembrane region" description="Helical" evidence="1">
    <location>
        <begin position="12"/>
        <end position="33"/>
    </location>
</feature>
<evidence type="ECO:0000313" key="3">
    <source>
        <dbReference type="EMBL" id="QJB03769.1"/>
    </source>
</evidence>
<organism evidence="2">
    <name type="scientific">viral metagenome</name>
    <dbReference type="NCBI Taxonomy" id="1070528"/>
    <lineage>
        <taxon>unclassified sequences</taxon>
        <taxon>metagenomes</taxon>
        <taxon>organismal metagenomes</taxon>
    </lineage>
</organism>
<keyword evidence="1" id="KW-1133">Transmembrane helix</keyword>